<sequence length="679" mass="76511">MHLDKTPDKRNETSPPTEKEREAVYMLKGMMGDTVHEDVILDLLRFHQGDAEKAASALLEGNFQGAHALPGNTATTSGPRTPPPSKPERPPVIDLTGDDEDKELSRALQASLEESQATTFGPSNRAPDPNWAMVPSNVEATNQVSQEHQMLSRAIEESLAYSTNAEAFEELPLEKQVRKGGRPVALRPTDSTLTYASLILHGLFFVPQVRMAIAEWRPPVSTPMTEGVVPEVAPPKTGPGYIIWSMLEIFANMDLAQLSELNVDAAIAAFAPDHWSVPVERPGDISFQFYNKLAWIFEAQLHTEAAPEILQTTWPRLFHFRYGPSGADLSEAPFDRRIDLSVVKVDIRGTDDTNDLLSCLSSELNVQRIDGSTEQQVIFQPSDAVAFQLVRDNVLPPSQSSGSAKSERQTFRYPKHVYLDQFLHENVGLANARRARLQELHAEIERMSKRRDALTRHNDRDILADMQSSIYYYENIAEYDNDPQRETTVKDTAKKLRKILTRIENELQTIDVSIAKLKAEADNIFDCPELQKHRYDLRVVLVHDGLYGRSHLYSYVKQKDKWWKTVDYLVTEVSEDTVLNDPVGLHLGAGPYFLIYSRALSEEEENMRAPWPDILKETVRYNNKAFLEQLPEEVARQISDFDDSSPGSPDASAAQSEYTINSDSVEPPLSRQEPMEIVD</sequence>
<organism evidence="4 5">
    <name type="scientific">Obba rivulosa</name>
    <dbReference type="NCBI Taxonomy" id="1052685"/>
    <lineage>
        <taxon>Eukaryota</taxon>
        <taxon>Fungi</taxon>
        <taxon>Dikarya</taxon>
        <taxon>Basidiomycota</taxon>
        <taxon>Agaricomycotina</taxon>
        <taxon>Agaricomycetes</taxon>
        <taxon>Polyporales</taxon>
        <taxon>Gelatoporiaceae</taxon>
        <taxon>Obba</taxon>
    </lineage>
</organism>
<dbReference type="InterPro" id="IPR055335">
    <property type="entry name" value="Ucp6/RUP1"/>
</dbReference>
<evidence type="ECO:0000313" key="4">
    <source>
        <dbReference type="EMBL" id="OCH87159.1"/>
    </source>
</evidence>
<dbReference type="GO" id="GO:0016579">
    <property type="term" value="P:protein deubiquitination"/>
    <property type="evidence" value="ECO:0007669"/>
    <property type="project" value="InterPro"/>
</dbReference>
<protein>
    <recommendedName>
        <fullName evidence="3">Peptidase C19 ubiquitin carboxyl-terminal hydrolase domain-containing protein</fullName>
    </recommendedName>
</protein>
<feature type="region of interest" description="Disordered" evidence="2">
    <location>
        <begin position="637"/>
        <end position="679"/>
    </location>
</feature>
<evidence type="ECO:0000313" key="5">
    <source>
        <dbReference type="Proteomes" id="UP000250043"/>
    </source>
</evidence>
<accession>A0A8E2DIS8</accession>
<reference evidence="4 5" key="1">
    <citation type="submission" date="2016-07" db="EMBL/GenBank/DDBJ databases">
        <title>Draft genome of the white-rot fungus Obba rivulosa 3A-2.</title>
        <authorList>
            <consortium name="DOE Joint Genome Institute"/>
            <person name="Miettinen O."/>
            <person name="Riley R."/>
            <person name="Acob R."/>
            <person name="Barry K."/>
            <person name="Cullen D."/>
            <person name="De Vries R."/>
            <person name="Hainaut M."/>
            <person name="Hatakka A."/>
            <person name="Henrissat B."/>
            <person name="Hilden K."/>
            <person name="Kuo R."/>
            <person name="Labutti K."/>
            <person name="Lipzen A."/>
            <person name="Makela M.R."/>
            <person name="Sandor L."/>
            <person name="Spatafora J.W."/>
            <person name="Grigoriev I.V."/>
            <person name="Hibbett D.S."/>
        </authorList>
    </citation>
    <scope>NUCLEOTIDE SEQUENCE [LARGE SCALE GENOMIC DNA]</scope>
    <source>
        <strain evidence="4 5">3A-2</strain>
    </source>
</reference>
<dbReference type="Proteomes" id="UP000250043">
    <property type="component" value="Unassembled WGS sequence"/>
</dbReference>
<dbReference type="Gene3D" id="6.10.140.100">
    <property type="match status" value="1"/>
</dbReference>
<keyword evidence="5" id="KW-1185">Reference proteome</keyword>
<dbReference type="CDD" id="cd02257">
    <property type="entry name" value="Peptidase_C19"/>
    <property type="match status" value="1"/>
</dbReference>
<dbReference type="PANTHER" id="PTHR39597">
    <property type="entry name" value="UBA DOMAIN-CONTAINING PROTEIN RUP1"/>
    <property type="match status" value="1"/>
</dbReference>
<feature type="domain" description="Peptidase C19 ubiquitin carboxyl-terminal hydrolase" evidence="3">
    <location>
        <begin position="493"/>
        <end position="596"/>
    </location>
</feature>
<dbReference type="Gene3D" id="3.90.70.10">
    <property type="entry name" value="Cysteine proteinases"/>
    <property type="match status" value="1"/>
</dbReference>
<dbReference type="CDD" id="cd14279">
    <property type="entry name" value="CUE"/>
    <property type="match status" value="1"/>
</dbReference>
<dbReference type="InterPro" id="IPR003903">
    <property type="entry name" value="UIM_dom"/>
</dbReference>
<dbReference type="PANTHER" id="PTHR39597:SF1">
    <property type="entry name" value="UBA DOMAIN-CONTAINING PROTEIN RUP1"/>
    <property type="match status" value="1"/>
</dbReference>
<feature type="region of interest" description="Disordered" evidence="2">
    <location>
        <begin position="66"/>
        <end position="98"/>
    </location>
</feature>
<dbReference type="InterPro" id="IPR001394">
    <property type="entry name" value="Peptidase_C19_UCH"/>
</dbReference>
<feature type="compositionally biased region" description="Low complexity" evidence="2">
    <location>
        <begin position="644"/>
        <end position="656"/>
    </location>
</feature>
<evidence type="ECO:0000256" key="1">
    <source>
        <dbReference type="SAM" id="Coils"/>
    </source>
</evidence>
<dbReference type="GO" id="GO:0004843">
    <property type="term" value="F:cysteine-type deubiquitinase activity"/>
    <property type="evidence" value="ECO:0007669"/>
    <property type="project" value="InterPro"/>
</dbReference>
<dbReference type="EMBL" id="KV722496">
    <property type="protein sequence ID" value="OCH87159.1"/>
    <property type="molecule type" value="Genomic_DNA"/>
</dbReference>
<name>A0A8E2DIS8_9APHY</name>
<dbReference type="InterPro" id="IPR038765">
    <property type="entry name" value="Papain-like_cys_pep_sf"/>
</dbReference>
<gene>
    <name evidence="4" type="ORF">OBBRIDRAFT_827877</name>
</gene>
<dbReference type="PROSITE" id="PS50330">
    <property type="entry name" value="UIM"/>
    <property type="match status" value="1"/>
</dbReference>
<proteinExistence type="predicted"/>
<evidence type="ECO:0000259" key="3">
    <source>
        <dbReference type="Pfam" id="PF00443"/>
    </source>
</evidence>
<feature type="region of interest" description="Disordered" evidence="2">
    <location>
        <begin position="1"/>
        <end position="21"/>
    </location>
</feature>
<evidence type="ECO:0000256" key="2">
    <source>
        <dbReference type="SAM" id="MobiDB-lite"/>
    </source>
</evidence>
<keyword evidence="1" id="KW-0175">Coiled coil</keyword>
<dbReference type="AlphaFoldDB" id="A0A8E2DIS8"/>
<feature type="coiled-coil region" evidence="1">
    <location>
        <begin position="430"/>
        <end position="457"/>
    </location>
</feature>
<dbReference type="OrthoDB" id="443682at2759"/>
<dbReference type="Pfam" id="PF00443">
    <property type="entry name" value="UCH"/>
    <property type="match status" value="1"/>
</dbReference>
<dbReference type="SUPFAM" id="SSF54001">
    <property type="entry name" value="Cysteine proteinases"/>
    <property type="match status" value="1"/>
</dbReference>